<sequence>PAIRFKKSALIGKDGHSGSQQHEIAIQRELNKRVSFFHKEFETQLQTKDSALHHAVMSAYWLAKEEIANRKFTSLLELEEILGDEMLMKVKNADSYGLMVDEATDVSVVEQLISFIQFANPETELSNDGLDITKLGSLASDGASVMTGSRNGVAAKLRETVPTLINIHCICHRLALACNDANDNLTQISQVETVLRQLWSFFE</sequence>
<gene>
    <name evidence="1" type="ORF">PEVE_00014417</name>
</gene>
<feature type="non-terminal residue" evidence="1">
    <location>
        <position position="203"/>
    </location>
</feature>
<dbReference type="EMBL" id="CALNXI010000209">
    <property type="protein sequence ID" value="CAH3022194.1"/>
    <property type="molecule type" value="Genomic_DNA"/>
</dbReference>
<proteinExistence type="predicted"/>
<comment type="caution">
    <text evidence="1">The sequence shown here is derived from an EMBL/GenBank/DDBJ whole genome shotgun (WGS) entry which is preliminary data.</text>
</comment>
<accession>A0ABN8M1Q2</accession>
<dbReference type="Proteomes" id="UP001159427">
    <property type="component" value="Unassembled WGS sequence"/>
</dbReference>
<organism evidence="1 2">
    <name type="scientific">Porites evermanni</name>
    <dbReference type="NCBI Taxonomy" id="104178"/>
    <lineage>
        <taxon>Eukaryota</taxon>
        <taxon>Metazoa</taxon>
        <taxon>Cnidaria</taxon>
        <taxon>Anthozoa</taxon>
        <taxon>Hexacorallia</taxon>
        <taxon>Scleractinia</taxon>
        <taxon>Fungiina</taxon>
        <taxon>Poritidae</taxon>
        <taxon>Porites</taxon>
    </lineage>
</organism>
<evidence type="ECO:0000313" key="1">
    <source>
        <dbReference type="EMBL" id="CAH3022194.1"/>
    </source>
</evidence>
<evidence type="ECO:0008006" key="3">
    <source>
        <dbReference type="Google" id="ProtNLM"/>
    </source>
</evidence>
<dbReference type="PANTHER" id="PTHR46880:SF5">
    <property type="entry name" value="DUF4371 DOMAIN-CONTAINING PROTEIN"/>
    <property type="match status" value="1"/>
</dbReference>
<dbReference type="PANTHER" id="PTHR46880">
    <property type="entry name" value="RAS-ASSOCIATING DOMAIN-CONTAINING PROTEIN"/>
    <property type="match status" value="1"/>
</dbReference>
<evidence type="ECO:0000313" key="2">
    <source>
        <dbReference type="Proteomes" id="UP001159427"/>
    </source>
</evidence>
<protein>
    <recommendedName>
        <fullName evidence="3">Zinc finger protein 862</fullName>
    </recommendedName>
</protein>
<feature type="non-terminal residue" evidence="1">
    <location>
        <position position="1"/>
    </location>
</feature>
<name>A0ABN8M1Q2_9CNID</name>
<keyword evidence="2" id="KW-1185">Reference proteome</keyword>
<reference evidence="1 2" key="1">
    <citation type="submission" date="2022-05" db="EMBL/GenBank/DDBJ databases">
        <authorList>
            <consortium name="Genoscope - CEA"/>
            <person name="William W."/>
        </authorList>
    </citation>
    <scope>NUCLEOTIDE SEQUENCE [LARGE SCALE GENOMIC DNA]</scope>
</reference>